<evidence type="ECO:0000313" key="2">
    <source>
        <dbReference type="RefSeq" id="XP_075106441.1"/>
    </source>
</evidence>
<dbReference type="RefSeq" id="XP_075106441.1">
    <property type="nucleotide sequence ID" value="XM_075250340.1"/>
</dbReference>
<reference evidence="1" key="1">
    <citation type="journal article" date="2014" name="Nat. Commun.">
        <title>The tobacco genome sequence and its comparison with those of tomato and potato.</title>
        <authorList>
            <person name="Sierro N."/>
            <person name="Battey J.N."/>
            <person name="Ouadi S."/>
            <person name="Bakaher N."/>
            <person name="Bovet L."/>
            <person name="Willig A."/>
            <person name="Goepfert S."/>
            <person name="Peitsch M.C."/>
            <person name="Ivanov N.V."/>
        </authorList>
    </citation>
    <scope>NUCLEOTIDE SEQUENCE [LARGE SCALE GENOMIC DNA]</scope>
</reference>
<evidence type="ECO:0000313" key="1">
    <source>
        <dbReference type="Proteomes" id="UP000790787"/>
    </source>
</evidence>
<keyword evidence="1" id="KW-1185">Reference proteome</keyword>
<proteinExistence type="predicted"/>
<name>A0AC58UAE9_TOBAC</name>
<organism evidence="1 2">
    <name type="scientific">Nicotiana tabacum</name>
    <name type="common">Common tobacco</name>
    <dbReference type="NCBI Taxonomy" id="4097"/>
    <lineage>
        <taxon>Eukaryota</taxon>
        <taxon>Viridiplantae</taxon>
        <taxon>Streptophyta</taxon>
        <taxon>Embryophyta</taxon>
        <taxon>Tracheophyta</taxon>
        <taxon>Spermatophyta</taxon>
        <taxon>Magnoliopsida</taxon>
        <taxon>eudicotyledons</taxon>
        <taxon>Gunneridae</taxon>
        <taxon>Pentapetalae</taxon>
        <taxon>asterids</taxon>
        <taxon>lamiids</taxon>
        <taxon>Solanales</taxon>
        <taxon>Solanaceae</taxon>
        <taxon>Nicotianoideae</taxon>
        <taxon>Nicotianeae</taxon>
        <taxon>Nicotiana</taxon>
    </lineage>
</organism>
<dbReference type="Proteomes" id="UP000790787">
    <property type="component" value="Chromosome 3"/>
</dbReference>
<accession>A0AC58UAE9</accession>
<protein>
    <submittedName>
        <fullName evidence="2">ATP-dependent DNA helicase RRM3-like isoform X2</fullName>
    </submittedName>
</protein>
<sequence length="380" mass="43421">MEEEKKLARNNRINIRKQKRPKVCSDKNELDDVNIDGDVAEINDATEDEDDYEEAELPNDELKNRCLQKLENLLKGCGRTLYDFPTMPTPVFNEEKVDNTNRLICEELRYNRCSLSKEHEQLLVKLTSEQKLVYDRIIKSVNEDKGGFFFLYGHGGTGKTFIWRTLSSAIRCKGDIVLTVASSGIASLLLLGGRTSHSRFAIPLNATEDSTCNIKQGTPLSKLIVKTKLIIWDEAPMMHRYCFEALDRTLRDILRFKDASNLDRLFGGKTVVLGGDFRQILPVIPKGTRQDIVNVTLNSSYLWNHCQVLKLTKNIRLERNQVDSHLNDLRQFSDWILAIGDGMIGNSVDGIDKVHIPDDLIINNCDDPICRLWKVHIRIF</sequence>
<reference evidence="2" key="2">
    <citation type="submission" date="2025-08" db="UniProtKB">
        <authorList>
            <consortium name="RefSeq"/>
        </authorList>
    </citation>
    <scope>IDENTIFICATION</scope>
    <source>
        <tissue evidence="2">Leaf</tissue>
    </source>
</reference>
<gene>
    <name evidence="2" type="primary">LOC107808779</name>
</gene>